<comment type="caution">
    <text evidence="1">The sequence shown here is derived from an EMBL/GenBank/DDBJ whole genome shotgun (WGS) entry which is preliminary data.</text>
</comment>
<dbReference type="AlphaFoldDB" id="A0A3M7PSL0"/>
<evidence type="ECO:0000313" key="2">
    <source>
        <dbReference type="Proteomes" id="UP000276133"/>
    </source>
</evidence>
<dbReference type="Proteomes" id="UP000276133">
    <property type="component" value="Unassembled WGS sequence"/>
</dbReference>
<keyword evidence="2" id="KW-1185">Reference proteome</keyword>
<sequence>MDKFFHLVTNPKNPNKKDVYSAFSSLALDFSFNSFSLDLPPIRVLITILIILVNQYTLSTSSGTHDPTHISLYRNSIDAHSAVFISSKKILQFGTICSMRTRVKTKIKQIPLYMYSLDFFLFKVKRNHRLLRNGVDPSLINRHRAMYGNTPAVLK</sequence>
<proteinExistence type="predicted"/>
<name>A0A3M7PSL0_BRAPC</name>
<gene>
    <name evidence="1" type="ORF">BpHYR1_002600</name>
</gene>
<accession>A0A3M7PSL0</accession>
<organism evidence="1 2">
    <name type="scientific">Brachionus plicatilis</name>
    <name type="common">Marine rotifer</name>
    <name type="synonym">Brachionus muelleri</name>
    <dbReference type="NCBI Taxonomy" id="10195"/>
    <lineage>
        <taxon>Eukaryota</taxon>
        <taxon>Metazoa</taxon>
        <taxon>Spiralia</taxon>
        <taxon>Gnathifera</taxon>
        <taxon>Rotifera</taxon>
        <taxon>Eurotatoria</taxon>
        <taxon>Monogononta</taxon>
        <taxon>Pseudotrocha</taxon>
        <taxon>Ploima</taxon>
        <taxon>Brachionidae</taxon>
        <taxon>Brachionus</taxon>
    </lineage>
</organism>
<protein>
    <submittedName>
        <fullName evidence="1">Uncharacterized protein</fullName>
    </submittedName>
</protein>
<reference evidence="1 2" key="1">
    <citation type="journal article" date="2018" name="Sci. Rep.">
        <title>Genomic signatures of local adaptation to the degree of environmental predictability in rotifers.</title>
        <authorList>
            <person name="Franch-Gras L."/>
            <person name="Hahn C."/>
            <person name="Garcia-Roger E.M."/>
            <person name="Carmona M.J."/>
            <person name="Serra M."/>
            <person name="Gomez A."/>
        </authorList>
    </citation>
    <scope>NUCLEOTIDE SEQUENCE [LARGE SCALE GENOMIC DNA]</scope>
    <source>
        <strain evidence="1">HYR1</strain>
    </source>
</reference>
<evidence type="ECO:0000313" key="1">
    <source>
        <dbReference type="EMBL" id="RNA01919.1"/>
    </source>
</evidence>
<dbReference type="EMBL" id="REGN01009115">
    <property type="protein sequence ID" value="RNA01919.1"/>
    <property type="molecule type" value="Genomic_DNA"/>
</dbReference>